<dbReference type="KEGG" id="pgri:PgNI_04193"/>
<reference evidence="2" key="3">
    <citation type="submission" date="2025-08" db="UniProtKB">
        <authorList>
            <consortium name="RefSeq"/>
        </authorList>
    </citation>
    <scope>IDENTIFICATION</scope>
    <source>
        <strain evidence="2">NI907</strain>
    </source>
</reference>
<dbReference type="Proteomes" id="UP000515153">
    <property type="component" value="Unplaced"/>
</dbReference>
<dbReference type="RefSeq" id="XP_030985680.1">
    <property type="nucleotide sequence ID" value="XM_031124244.1"/>
</dbReference>
<evidence type="ECO:0000313" key="1">
    <source>
        <dbReference type="Proteomes" id="UP000515153"/>
    </source>
</evidence>
<reference evidence="2" key="1">
    <citation type="journal article" date="2019" name="Mol. Biol. Evol.">
        <title>Blast fungal genomes show frequent chromosomal changes, gene gains and losses, and effector gene turnover.</title>
        <authorList>
            <person name="Gomez Luciano L.B."/>
            <person name="Jason Tsai I."/>
            <person name="Chuma I."/>
            <person name="Tosa Y."/>
            <person name="Chen Y.H."/>
            <person name="Li J.Y."/>
            <person name="Li M.Y."/>
            <person name="Jade Lu M.Y."/>
            <person name="Nakayashiki H."/>
            <person name="Li W.H."/>
        </authorList>
    </citation>
    <scope>NUCLEOTIDE SEQUENCE</scope>
    <source>
        <strain evidence="2">NI907</strain>
    </source>
</reference>
<dbReference type="AlphaFoldDB" id="A0A6P8BEQ7"/>
<accession>A0A6P8BEQ7</accession>
<dbReference type="GeneID" id="41959153"/>
<gene>
    <name evidence="2" type="ORF">PgNI_04193</name>
</gene>
<organism evidence="1 2">
    <name type="scientific">Pyricularia grisea</name>
    <name type="common">Crabgrass-specific blast fungus</name>
    <name type="synonym">Magnaporthe grisea</name>
    <dbReference type="NCBI Taxonomy" id="148305"/>
    <lineage>
        <taxon>Eukaryota</taxon>
        <taxon>Fungi</taxon>
        <taxon>Dikarya</taxon>
        <taxon>Ascomycota</taxon>
        <taxon>Pezizomycotina</taxon>
        <taxon>Sordariomycetes</taxon>
        <taxon>Sordariomycetidae</taxon>
        <taxon>Magnaporthales</taxon>
        <taxon>Pyriculariaceae</taxon>
        <taxon>Pyricularia</taxon>
    </lineage>
</organism>
<protein>
    <submittedName>
        <fullName evidence="2">Uncharacterized protein</fullName>
    </submittedName>
</protein>
<sequence length="34" mass="3793">MVSKSARTGTCYPHRSYPHPIHILILAPHHPFGA</sequence>
<reference evidence="2" key="2">
    <citation type="submission" date="2019-10" db="EMBL/GenBank/DDBJ databases">
        <authorList>
            <consortium name="NCBI Genome Project"/>
        </authorList>
    </citation>
    <scope>NUCLEOTIDE SEQUENCE</scope>
    <source>
        <strain evidence="2">NI907</strain>
    </source>
</reference>
<proteinExistence type="predicted"/>
<name>A0A6P8BEQ7_PYRGI</name>
<evidence type="ECO:0000313" key="2">
    <source>
        <dbReference type="RefSeq" id="XP_030985680.1"/>
    </source>
</evidence>
<keyword evidence="1" id="KW-1185">Reference proteome</keyword>